<evidence type="ECO:0000259" key="4">
    <source>
        <dbReference type="Pfam" id="PF13193"/>
    </source>
</evidence>
<dbReference type="PROSITE" id="PS00455">
    <property type="entry name" value="AMP_BINDING"/>
    <property type="match status" value="1"/>
</dbReference>
<dbReference type="EMBL" id="CP109527">
    <property type="protein sequence ID" value="WTY34038.1"/>
    <property type="molecule type" value="Genomic_DNA"/>
</dbReference>
<name>A0ABZ1N2D7_9NOCA</name>
<protein>
    <submittedName>
        <fullName evidence="5">Acyl-CoA synthetase</fullName>
    </submittedName>
</protein>
<dbReference type="Gene3D" id="3.30.300.30">
    <property type="match status" value="1"/>
</dbReference>
<evidence type="ECO:0000256" key="2">
    <source>
        <dbReference type="ARBA" id="ARBA00022598"/>
    </source>
</evidence>
<dbReference type="Proteomes" id="UP001621418">
    <property type="component" value="Chromosome"/>
</dbReference>
<keyword evidence="6" id="KW-1185">Reference proteome</keyword>
<sequence length="554" mass="59716">MKLTNGAVADVREKLTAVRRLHRTGLIDLWRPRRIKRMIALNNSYGPQAAMISAGAADRPDEPALTDERGVLTYRELDEQSNALAHGLLGQGLRGGEVIGVLARDHRGLVLAMVAAGKAGLRLAMLNTSFAKPQLTEVAVREKVRAILFDSEFAGLVDALPANMPRILSWVDAEHPLPPGALTIAMLVSANSSDPLPPPDRPAGFIILTSGTTGLPKGAPRTKVSPFATALVVDRVPFPRGGVVMIATPVFHTTGMGTWTIASALGAHIVLRRRFDAKATLAAIEKHSVQMLVAVPTQLNRILALGPETIAEYDTSTLRTVFVGGAPLPPDLATRWQDAFGDVLYNGYGSTEVAITAVAQPHELRRAPGTVGRAPVTARIALYDSEDRRITEANVSGRIFARTVAPFEGYTDGKTKQIIDGYMSTGDMGHFDADGLLFIDGRDDDMVVCGGENVYPLEVENLLMGRADIADVAVIGVDDADFGQRLRAFVVPATDHKPDVQEIKDYVKDNLARYKVPRDVVFLDEMPRNPTGKIVRKALTEYVADGHVGRGAKP</sequence>
<dbReference type="InterPro" id="IPR045851">
    <property type="entry name" value="AMP-bd_C_sf"/>
</dbReference>
<dbReference type="RefSeq" id="WP_405146311.1">
    <property type="nucleotide sequence ID" value="NZ_CP109527.1"/>
</dbReference>
<dbReference type="CDD" id="cd04433">
    <property type="entry name" value="AFD_class_I"/>
    <property type="match status" value="1"/>
</dbReference>
<proteinExistence type="inferred from homology"/>
<dbReference type="InterPro" id="IPR020845">
    <property type="entry name" value="AMP-binding_CS"/>
</dbReference>
<gene>
    <name evidence="5" type="ORF">OG308_22190</name>
</gene>
<dbReference type="InterPro" id="IPR042099">
    <property type="entry name" value="ANL_N_sf"/>
</dbReference>
<dbReference type="InterPro" id="IPR000873">
    <property type="entry name" value="AMP-dep_synth/lig_dom"/>
</dbReference>
<accession>A0ABZ1N2D7</accession>
<dbReference type="PANTHER" id="PTHR43201:SF5">
    <property type="entry name" value="MEDIUM-CHAIN ACYL-COA LIGASE ACSF2, MITOCHONDRIAL"/>
    <property type="match status" value="1"/>
</dbReference>
<dbReference type="Pfam" id="PF00501">
    <property type="entry name" value="AMP-binding"/>
    <property type="match status" value="1"/>
</dbReference>
<dbReference type="InterPro" id="IPR025110">
    <property type="entry name" value="AMP-bd_C"/>
</dbReference>
<reference evidence="5 6" key="1">
    <citation type="submission" date="2022-10" db="EMBL/GenBank/DDBJ databases">
        <title>The complete genomes of actinobacterial strains from the NBC collection.</title>
        <authorList>
            <person name="Joergensen T.S."/>
            <person name="Alvarez Arevalo M."/>
            <person name="Sterndorff E.B."/>
            <person name="Faurdal D."/>
            <person name="Vuksanovic O."/>
            <person name="Mourched A.-S."/>
            <person name="Charusanti P."/>
            <person name="Shaw S."/>
            <person name="Blin K."/>
            <person name="Weber T."/>
        </authorList>
    </citation>
    <scope>NUCLEOTIDE SEQUENCE [LARGE SCALE GENOMIC DNA]</scope>
    <source>
        <strain evidence="5 6">NBC_01413</strain>
    </source>
</reference>
<dbReference type="Pfam" id="PF13193">
    <property type="entry name" value="AMP-binding_C"/>
    <property type="match status" value="1"/>
</dbReference>
<organism evidence="5 6">
    <name type="scientific">Nocardia salmonicida</name>
    <dbReference type="NCBI Taxonomy" id="53431"/>
    <lineage>
        <taxon>Bacteria</taxon>
        <taxon>Bacillati</taxon>
        <taxon>Actinomycetota</taxon>
        <taxon>Actinomycetes</taxon>
        <taxon>Mycobacteriales</taxon>
        <taxon>Nocardiaceae</taxon>
        <taxon>Nocardia</taxon>
    </lineage>
</organism>
<dbReference type="PANTHER" id="PTHR43201">
    <property type="entry name" value="ACYL-COA SYNTHETASE"/>
    <property type="match status" value="1"/>
</dbReference>
<evidence type="ECO:0000256" key="1">
    <source>
        <dbReference type="ARBA" id="ARBA00006432"/>
    </source>
</evidence>
<keyword evidence="2" id="KW-0436">Ligase</keyword>
<dbReference type="Gene3D" id="3.40.50.12780">
    <property type="entry name" value="N-terminal domain of ligase-like"/>
    <property type="match status" value="1"/>
</dbReference>
<evidence type="ECO:0000313" key="5">
    <source>
        <dbReference type="EMBL" id="WTY34038.1"/>
    </source>
</evidence>
<evidence type="ECO:0000259" key="3">
    <source>
        <dbReference type="Pfam" id="PF00501"/>
    </source>
</evidence>
<feature type="domain" description="AMP-binding enzyme C-terminal" evidence="4">
    <location>
        <begin position="458"/>
        <end position="533"/>
    </location>
</feature>
<comment type="similarity">
    <text evidence="1">Belongs to the ATP-dependent AMP-binding enzyme family.</text>
</comment>
<evidence type="ECO:0000313" key="6">
    <source>
        <dbReference type="Proteomes" id="UP001621418"/>
    </source>
</evidence>
<dbReference type="SUPFAM" id="SSF56801">
    <property type="entry name" value="Acetyl-CoA synthetase-like"/>
    <property type="match status" value="1"/>
</dbReference>
<feature type="domain" description="AMP-dependent synthetase/ligase" evidence="3">
    <location>
        <begin position="56"/>
        <end position="410"/>
    </location>
</feature>